<keyword evidence="3" id="KW-1185">Reference proteome</keyword>
<dbReference type="EMBL" id="JOKH01000003">
    <property type="protein sequence ID" value="KEQ17503.1"/>
    <property type="molecule type" value="Genomic_DNA"/>
</dbReference>
<dbReference type="OrthoDB" id="7000272at2"/>
<feature type="chain" id="PRO_5001760793" description="Glycine/betaine transmethylase" evidence="1">
    <location>
        <begin position="35"/>
        <end position="688"/>
    </location>
</feature>
<dbReference type="eggNOG" id="COG3203">
    <property type="taxonomic scope" value="Bacteria"/>
</dbReference>
<gene>
    <name evidence="2" type="ORF">GZ78_17230</name>
</gene>
<evidence type="ECO:0000313" key="2">
    <source>
        <dbReference type="EMBL" id="KEQ17503.1"/>
    </source>
</evidence>
<comment type="caution">
    <text evidence="2">The sequence shown here is derived from an EMBL/GenBank/DDBJ whole genome shotgun (WGS) entry which is preliminary data.</text>
</comment>
<evidence type="ECO:0000313" key="3">
    <source>
        <dbReference type="Proteomes" id="UP000028073"/>
    </source>
</evidence>
<reference evidence="2 3" key="1">
    <citation type="submission" date="2014-06" db="EMBL/GenBank/DDBJ databases">
        <title>Whole Genome Sequences of Three Symbiotic Endozoicomonas Bacteria.</title>
        <authorList>
            <person name="Neave M.J."/>
            <person name="Apprill A."/>
            <person name="Voolstra C.R."/>
        </authorList>
    </citation>
    <scope>NUCLEOTIDE SEQUENCE [LARGE SCALE GENOMIC DNA]</scope>
    <source>
        <strain evidence="2 3">DSM 25634</strain>
    </source>
</reference>
<name>A0A081NGD0_9GAMM</name>
<evidence type="ECO:0000256" key="1">
    <source>
        <dbReference type="SAM" id="SignalP"/>
    </source>
</evidence>
<dbReference type="InterPro" id="IPR010727">
    <property type="entry name" value="DUF1302"/>
</dbReference>
<accession>A0A081NGD0</accession>
<organism evidence="2 3">
    <name type="scientific">Endozoicomonas numazuensis</name>
    <dbReference type="NCBI Taxonomy" id="1137799"/>
    <lineage>
        <taxon>Bacteria</taxon>
        <taxon>Pseudomonadati</taxon>
        <taxon>Pseudomonadota</taxon>
        <taxon>Gammaproteobacteria</taxon>
        <taxon>Oceanospirillales</taxon>
        <taxon>Endozoicomonadaceae</taxon>
        <taxon>Endozoicomonas</taxon>
    </lineage>
</organism>
<dbReference type="AlphaFoldDB" id="A0A081NGD0"/>
<dbReference type="RefSeq" id="WP_034837845.1">
    <property type="nucleotide sequence ID" value="NZ_JOKH01000003.1"/>
</dbReference>
<keyword evidence="1" id="KW-0732">Signal</keyword>
<proteinExistence type="predicted"/>
<protein>
    <recommendedName>
        <fullName evidence="4">Glycine/betaine transmethylase</fullName>
    </recommendedName>
</protein>
<evidence type="ECO:0008006" key="4">
    <source>
        <dbReference type="Google" id="ProtNLM"/>
    </source>
</evidence>
<sequence>MAIAQSHSIRLAAWRSGFALAGSLSLAFSVSVHAAEFASEDGNITGALDTAVSYGAMWRVEGRDNTRYRGSSTPNHDDVNLNDGNRAFDKGLVSQVIKVSADLEIDWQEQYGVFIRGTAFYDSVLMDTHNDWNSVNRDAVVAGFPEQTGTHPYGNDWANDVKKGQGRDAKIQDAYFYGAWNVGEMPLDIRVGKQAMNWGEGLFYRDGINTINALDGASYALPGSEVKDLLIPQNAVSFSLGITENLSMSAFYQFQWEETVLPGRGTYFSTNDLFVEGGSKGYNEIPSDLSSVSGLYALANSGASLYQDMGIKTAGDYIVVADTSGKIEADDNGQWGFNFKYFAEELNDTEFGFYFVNYNSHVPYIQAQLDRSSVNQALATVSQASSQLKIANTLAQTIPSVGVSLETALISEKKCLDTVSCAQYLAGQAAGAAVLSNGVSATRVFPEDIQMYGVSFNTAFGSTSIAGELAYRPNAPMWIDHPDDLVDGFKDNLPAILAGADCFTNFSQAHPGQEYCLSSGAYKNYDEIKLWTGSLVFVENFGPRIGFDGLYGILEPSFEYIQNLDDYDTFVSTASGAYGASFASDYTPSRDRLDKFSWGFTAVLSGELNDVFAGINLNPYVIYKHDVSGNSRRTGNFLAGRKAFTLGVKGLYLNAFEAGLAYTTFYGSERTNAINDRDNVAFNMKYSF</sequence>
<dbReference type="Proteomes" id="UP000028073">
    <property type="component" value="Unassembled WGS sequence"/>
</dbReference>
<dbReference type="STRING" id="1137799.GZ78_17230"/>
<feature type="signal peptide" evidence="1">
    <location>
        <begin position="1"/>
        <end position="34"/>
    </location>
</feature>
<dbReference type="Pfam" id="PF06980">
    <property type="entry name" value="DUF1302"/>
    <property type="match status" value="1"/>
</dbReference>